<sequence length="61" mass="6774">MMPVFKKMRPPGGLPHLKILLLCMSINEEIVLHPCDDSHACHFGRLSTSQNGLAALTRAEF</sequence>
<dbReference type="EMBL" id="KN831773">
    <property type="protein sequence ID" value="KIM44394.1"/>
    <property type="molecule type" value="Genomic_DNA"/>
</dbReference>
<dbReference type="HOGENOM" id="CLU_2922859_0_0_1"/>
<proteinExistence type="predicted"/>
<organism evidence="1 2">
    <name type="scientific">Hebeloma cylindrosporum</name>
    <dbReference type="NCBI Taxonomy" id="76867"/>
    <lineage>
        <taxon>Eukaryota</taxon>
        <taxon>Fungi</taxon>
        <taxon>Dikarya</taxon>
        <taxon>Basidiomycota</taxon>
        <taxon>Agaricomycotina</taxon>
        <taxon>Agaricomycetes</taxon>
        <taxon>Agaricomycetidae</taxon>
        <taxon>Agaricales</taxon>
        <taxon>Agaricineae</taxon>
        <taxon>Hymenogastraceae</taxon>
        <taxon>Hebeloma</taxon>
    </lineage>
</organism>
<gene>
    <name evidence="1" type="ORF">M413DRAFT_442380</name>
</gene>
<evidence type="ECO:0000313" key="2">
    <source>
        <dbReference type="Proteomes" id="UP000053424"/>
    </source>
</evidence>
<protein>
    <submittedName>
        <fullName evidence="1">Uncharacterized protein</fullName>
    </submittedName>
</protein>
<reference evidence="1 2" key="1">
    <citation type="submission" date="2014-04" db="EMBL/GenBank/DDBJ databases">
        <authorList>
            <consortium name="DOE Joint Genome Institute"/>
            <person name="Kuo A."/>
            <person name="Gay G."/>
            <person name="Dore J."/>
            <person name="Kohler A."/>
            <person name="Nagy L.G."/>
            <person name="Floudas D."/>
            <person name="Copeland A."/>
            <person name="Barry K.W."/>
            <person name="Cichocki N."/>
            <person name="Veneault-Fourrey C."/>
            <person name="LaButti K."/>
            <person name="Lindquist E.A."/>
            <person name="Lipzen A."/>
            <person name="Lundell T."/>
            <person name="Morin E."/>
            <person name="Murat C."/>
            <person name="Sun H."/>
            <person name="Tunlid A."/>
            <person name="Henrissat B."/>
            <person name="Grigoriev I.V."/>
            <person name="Hibbett D.S."/>
            <person name="Martin F."/>
            <person name="Nordberg H.P."/>
            <person name="Cantor M.N."/>
            <person name="Hua S.X."/>
        </authorList>
    </citation>
    <scope>NUCLEOTIDE SEQUENCE [LARGE SCALE GENOMIC DNA]</scope>
    <source>
        <strain evidence="2">h7</strain>
    </source>
</reference>
<keyword evidence="2" id="KW-1185">Reference proteome</keyword>
<reference evidence="2" key="2">
    <citation type="submission" date="2015-01" db="EMBL/GenBank/DDBJ databases">
        <title>Evolutionary Origins and Diversification of the Mycorrhizal Mutualists.</title>
        <authorList>
            <consortium name="DOE Joint Genome Institute"/>
            <consortium name="Mycorrhizal Genomics Consortium"/>
            <person name="Kohler A."/>
            <person name="Kuo A."/>
            <person name="Nagy L.G."/>
            <person name="Floudas D."/>
            <person name="Copeland A."/>
            <person name="Barry K.W."/>
            <person name="Cichocki N."/>
            <person name="Veneault-Fourrey C."/>
            <person name="LaButti K."/>
            <person name="Lindquist E.A."/>
            <person name="Lipzen A."/>
            <person name="Lundell T."/>
            <person name="Morin E."/>
            <person name="Murat C."/>
            <person name="Riley R."/>
            <person name="Ohm R."/>
            <person name="Sun H."/>
            <person name="Tunlid A."/>
            <person name="Henrissat B."/>
            <person name="Grigoriev I.V."/>
            <person name="Hibbett D.S."/>
            <person name="Martin F."/>
        </authorList>
    </citation>
    <scope>NUCLEOTIDE SEQUENCE [LARGE SCALE GENOMIC DNA]</scope>
    <source>
        <strain evidence="2">h7</strain>
    </source>
</reference>
<evidence type="ECO:0000313" key="1">
    <source>
        <dbReference type="EMBL" id="KIM44394.1"/>
    </source>
</evidence>
<name>A0A0C3CJW5_HEBCY</name>
<accession>A0A0C3CJW5</accession>
<dbReference type="Proteomes" id="UP000053424">
    <property type="component" value="Unassembled WGS sequence"/>
</dbReference>
<dbReference type="AlphaFoldDB" id="A0A0C3CJW5"/>